<feature type="domain" description="GST N-terminal" evidence="1">
    <location>
        <begin position="1"/>
        <end position="77"/>
    </location>
</feature>
<accession>A0A1T4RRN4</accession>
<dbReference type="OrthoDB" id="8634103at2"/>
<dbReference type="Pfam" id="PF02798">
    <property type="entry name" value="GST_N"/>
    <property type="match status" value="1"/>
</dbReference>
<dbReference type="STRING" id="64969.SAMN02745127_02543"/>
<name>A0A1T4RRN4_9GAMM</name>
<dbReference type="RefSeq" id="WP_078746085.1">
    <property type="nucleotide sequence ID" value="NZ_FUXG01000019.1"/>
</dbReference>
<gene>
    <name evidence="2" type="ORF">BTE48_13065</name>
</gene>
<evidence type="ECO:0000313" key="2">
    <source>
        <dbReference type="EMBL" id="OPX54704.1"/>
    </source>
</evidence>
<keyword evidence="2" id="KW-0808">Transferase</keyword>
<dbReference type="Gene3D" id="1.20.1050.10">
    <property type="match status" value="1"/>
</dbReference>
<dbReference type="InterPro" id="IPR004045">
    <property type="entry name" value="Glutathione_S-Trfase_N"/>
</dbReference>
<dbReference type="Proteomes" id="UP000191418">
    <property type="component" value="Unassembled WGS sequence"/>
</dbReference>
<sequence length="190" mass="22206">MKLVGSTTSPYVRRTRLWLANENYEFINLNIFDAEERKVLQSYNPAMKVPMLLDGDQPIFDSRVIFRYLNNKLQRETLTWHDENLLTLIDNANDSLVTILLSKRSGFELNDDKLIIKLQHERINNTFAELEQAAQNGDFDHWHYPAICLFSLLDWTLFRELHDLAAYPALNAFKTSAMDKPMVTETDPRL</sequence>
<dbReference type="Gene3D" id="3.40.30.10">
    <property type="entry name" value="Glutaredoxin"/>
    <property type="match status" value="1"/>
</dbReference>
<comment type="caution">
    <text evidence="2">The sequence shown here is derived from an EMBL/GenBank/DDBJ whole genome shotgun (WGS) entry which is preliminary data.</text>
</comment>
<reference evidence="2 3" key="1">
    <citation type="submission" date="2017-01" db="EMBL/GenBank/DDBJ databases">
        <title>Genome Sequencing of a Marine Spirillum, Oceanospirillum multiglobuliferum ATCC 33336, from Japan.</title>
        <authorList>
            <person name="Carney J.G."/>
            <person name="Trachtenberg A.M."/>
            <person name="Rheaume B.A."/>
            <person name="Linnane J.D."/>
            <person name="Pitts N.L."/>
            <person name="Mykles D.L."/>
            <person name="Maclea K.S."/>
        </authorList>
    </citation>
    <scope>NUCLEOTIDE SEQUENCE [LARGE SCALE GENOMIC DNA]</scope>
    <source>
        <strain evidence="2 3">ATCC 33336</strain>
    </source>
</reference>
<dbReference type="AlphaFoldDB" id="A0A1T4RRN4"/>
<dbReference type="PROSITE" id="PS50404">
    <property type="entry name" value="GST_NTER"/>
    <property type="match status" value="1"/>
</dbReference>
<dbReference type="EMBL" id="MTSM01000020">
    <property type="protein sequence ID" value="OPX54704.1"/>
    <property type="molecule type" value="Genomic_DNA"/>
</dbReference>
<keyword evidence="3" id="KW-1185">Reference proteome</keyword>
<dbReference type="InterPro" id="IPR036249">
    <property type="entry name" value="Thioredoxin-like_sf"/>
</dbReference>
<evidence type="ECO:0000259" key="1">
    <source>
        <dbReference type="PROSITE" id="PS50404"/>
    </source>
</evidence>
<proteinExistence type="predicted"/>
<protein>
    <submittedName>
        <fullName evidence="2">Glutathione S-transferase</fullName>
    </submittedName>
</protein>
<evidence type="ECO:0000313" key="3">
    <source>
        <dbReference type="Proteomes" id="UP000191418"/>
    </source>
</evidence>
<organism evidence="2 3">
    <name type="scientific">Oceanospirillum multiglobuliferum</name>
    <dbReference type="NCBI Taxonomy" id="64969"/>
    <lineage>
        <taxon>Bacteria</taxon>
        <taxon>Pseudomonadati</taxon>
        <taxon>Pseudomonadota</taxon>
        <taxon>Gammaproteobacteria</taxon>
        <taxon>Oceanospirillales</taxon>
        <taxon>Oceanospirillaceae</taxon>
        <taxon>Oceanospirillum</taxon>
    </lineage>
</organism>
<dbReference type="SUPFAM" id="SSF52833">
    <property type="entry name" value="Thioredoxin-like"/>
    <property type="match status" value="1"/>
</dbReference>
<dbReference type="GO" id="GO:0016740">
    <property type="term" value="F:transferase activity"/>
    <property type="evidence" value="ECO:0007669"/>
    <property type="project" value="UniProtKB-KW"/>
</dbReference>